<comment type="caution">
    <text evidence="3">The sequence shown here is derived from an EMBL/GenBank/DDBJ whole genome shotgun (WGS) entry which is preliminary data.</text>
</comment>
<feature type="transmembrane region" description="Helical" evidence="1">
    <location>
        <begin position="141"/>
        <end position="163"/>
    </location>
</feature>
<accession>A0A8H6Z5P8</accession>
<organism evidence="3 4">
    <name type="scientific">Mycena sanguinolenta</name>
    <dbReference type="NCBI Taxonomy" id="230812"/>
    <lineage>
        <taxon>Eukaryota</taxon>
        <taxon>Fungi</taxon>
        <taxon>Dikarya</taxon>
        <taxon>Basidiomycota</taxon>
        <taxon>Agaricomycotina</taxon>
        <taxon>Agaricomycetes</taxon>
        <taxon>Agaricomycetidae</taxon>
        <taxon>Agaricales</taxon>
        <taxon>Marasmiineae</taxon>
        <taxon>Mycenaceae</taxon>
        <taxon>Mycena</taxon>
    </lineage>
</organism>
<evidence type="ECO:0008006" key="5">
    <source>
        <dbReference type="Google" id="ProtNLM"/>
    </source>
</evidence>
<keyword evidence="1" id="KW-0472">Membrane</keyword>
<keyword evidence="2" id="KW-0732">Signal</keyword>
<keyword evidence="1" id="KW-1133">Transmembrane helix</keyword>
<dbReference type="OrthoDB" id="3031466at2759"/>
<dbReference type="EMBL" id="JACAZH010000003">
    <property type="protein sequence ID" value="KAF7373050.1"/>
    <property type="molecule type" value="Genomic_DNA"/>
</dbReference>
<proteinExistence type="predicted"/>
<dbReference type="Proteomes" id="UP000623467">
    <property type="component" value="Unassembled WGS sequence"/>
</dbReference>
<evidence type="ECO:0000256" key="2">
    <source>
        <dbReference type="SAM" id="SignalP"/>
    </source>
</evidence>
<gene>
    <name evidence="3" type="ORF">MSAN_00512500</name>
</gene>
<keyword evidence="4" id="KW-1185">Reference proteome</keyword>
<feature type="signal peptide" evidence="2">
    <location>
        <begin position="1"/>
        <end position="22"/>
    </location>
</feature>
<sequence>MFSRLRTGALLIAALEATKAFAVVIGFPPAGTTLQRGSQVTATWGSTAIVTMAIGIRNVSDIFPILYNVDAQSGRATLTLPEFAVGNFTFSLLNNTTLDLLTGHAVTIVEDTTASTSGEVPPSAPSPVLTTARKSLSAGSIFAIAFGAVLAIGILGVLLALFARRRRRVDTNLDPFDRIHASEENRMQPSAPPTIRFEKFPAVADDGQGSLARQIDALRRQLEDLRGVGDQPDRAVDQVGILQARIRMLERELESLGGPEPPPKYQH</sequence>
<protein>
    <recommendedName>
        <fullName evidence="5">Transmembrane protein</fullName>
    </recommendedName>
</protein>
<evidence type="ECO:0000313" key="3">
    <source>
        <dbReference type="EMBL" id="KAF7373050.1"/>
    </source>
</evidence>
<evidence type="ECO:0000256" key="1">
    <source>
        <dbReference type="SAM" id="Phobius"/>
    </source>
</evidence>
<keyword evidence="1" id="KW-0812">Transmembrane</keyword>
<feature type="chain" id="PRO_5034378620" description="Transmembrane protein" evidence="2">
    <location>
        <begin position="23"/>
        <end position="267"/>
    </location>
</feature>
<reference evidence="3" key="1">
    <citation type="submission" date="2020-05" db="EMBL/GenBank/DDBJ databases">
        <title>Mycena genomes resolve the evolution of fungal bioluminescence.</title>
        <authorList>
            <person name="Tsai I.J."/>
        </authorList>
    </citation>
    <scope>NUCLEOTIDE SEQUENCE</scope>
    <source>
        <strain evidence="3">160909Yilan</strain>
    </source>
</reference>
<evidence type="ECO:0000313" key="4">
    <source>
        <dbReference type="Proteomes" id="UP000623467"/>
    </source>
</evidence>
<name>A0A8H6Z5P8_9AGAR</name>
<dbReference type="AlphaFoldDB" id="A0A8H6Z5P8"/>